<sequence length="164" mass="18980">MSETFDITYLPPADIQFFYSDGGMLQLRTNGEVIKSLTLHRTFPFAKPYEYISIWDGDTEIGVIKNIGELDEQSQTALKQELHYRYVIPTVTKVLSIKEEPGLWTFKLETDRGNLKLMMRNIHEHLSVLPSNRIIITDMDGKRCEIRSMKSLDLNSRKELAKVI</sequence>
<dbReference type="Proteomes" id="UP000789833">
    <property type="component" value="Unassembled WGS sequence"/>
</dbReference>
<gene>
    <name evidence="2" type="ORF">BACCIP111883_01552</name>
</gene>
<evidence type="ECO:0000313" key="3">
    <source>
        <dbReference type="Proteomes" id="UP000789833"/>
    </source>
</evidence>
<protein>
    <recommendedName>
        <fullName evidence="1">DUF1854 domain-containing protein</fullName>
    </recommendedName>
</protein>
<organism evidence="2 3">
    <name type="scientific">Sutcliffiella rhizosphaerae</name>
    <dbReference type="NCBI Taxonomy" id="2880967"/>
    <lineage>
        <taxon>Bacteria</taxon>
        <taxon>Bacillati</taxon>
        <taxon>Bacillota</taxon>
        <taxon>Bacilli</taxon>
        <taxon>Bacillales</taxon>
        <taxon>Bacillaceae</taxon>
        <taxon>Sutcliffiella</taxon>
    </lineage>
</organism>
<evidence type="ECO:0000313" key="2">
    <source>
        <dbReference type="EMBL" id="CAG9620781.1"/>
    </source>
</evidence>
<keyword evidence="3" id="KW-1185">Reference proteome</keyword>
<dbReference type="Pfam" id="PF08909">
    <property type="entry name" value="DUF1854"/>
    <property type="match status" value="1"/>
</dbReference>
<reference evidence="2 3" key="1">
    <citation type="submission" date="2021-10" db="EMBL/GenBank/DDBJ databases">
        <authorList>
            <person name="Criscuolo A."/>
        </authorList>
    </citation>
    <scope>NUCLEOTIDE SEQUENCE [LARGE SCALE GENOMIC DNA]</scope>
    <source>
        <strain evidence="3">CIP 111883</strain>
    </source>
</reference>
<name>A0ABM8YLU9_9BACI</name>
<dbReference type="EMBL" id="CAKJTJ010000006">
    <property type="protein sequence ID" value="CAG9620781.1"/>
    <property type="molecule type" value="Genomic_DNA"/>
</dbReference>
<dbReference type="InterPro" id="IPR015005">
    <property type="entry name" value="DUF1854"/>
</dbReference>
<proteinExistence type="predicted"/>
<feature type="domain" description="DUF1854" evidence="1">
    <location>
        <begin position="40"/>
        <end position="162"/>
    </location>
</feature>
<dbReference type="RefSeq" id="WP_230500695.1">
    <property type="nucleotide sequence ID" value="NZ_CAKJTJ010000006.1"/>
</dbReference>
<comment type="caution">
    <text evidence="2">The sequence shown here is derived from an EMBL/GenBank/DDBJ whole genome shotgun (WGS) entry which is preliminary data.</text>
</comment>
<accession>A0ABM8YLU9</accession>
<evidence type="ECO:0000259" key="1">
    <source>
        <dbReference type="Pfam" id="PF08909"/>
    </source>
</evidence>